<dbReference type="GO" id="GO:0006829">
    <property type="term" value="P:zinc ion transport"/>
    <property type="evidence" value="ECO:0007669"/>
    <property type="project" value="UniProtKB-KW"/>
</dbReference>
<evidence type="ECO:0000313" key="9">
    <source>
        <dbReference type="EMBL" id="MBK1643832.1"/>
    </source>
</evidence>
<protein>
    <recommendedName>
        <fullName evidence="2">High-affinity zinc uptake system protein ZnuA</fullName>
    </recommendedName>
</protein>
<comment type="caution">
    <text evidence="9">The sequence shown here is derived from an EMBL/GenBank/DDBJ whole genome shotgun (WGS) entry which is preliminary data.</text>
</comment>
<proteinExistence type="inferred from homology"/>
<keyword evidence="10" id="KW-1185">Reference proteome</keyword>
<dbReference type="EMBL" id="NRSD01000002">
    <property type="protein sequence ID" value="MBK1643832.1"/>
    <property type="molecule type" value="Genomic_DNA"/>
</dbReference>
<dbReference type="InterPro" id="IPR050492">
    <property type="entry name" value="Bact_metal-bind_prot9"/>
</dbReference>
<sequence>MRERLVSVLLVLVLSRASAVAADPLSVFVSVVPLQTFVERIGGDHTQVVTLVQPGQNPHAYEPTARQIASLAAADLYVRTGVGFEQAWMSRLQAANPRMTLLDARDGLEGREHDHHHHHGHDHDHGHADPLDAIDPHVWTSPQRVKLMAARIRDALTALASEHAAAFQANYDRFAADLEALDEEIRARLASLDDRHFMVYHPAWGYFADDYGLTQIAIEHEGKEPGPRALARLIEQARQRGTRVIFVEPQYNSAAAEQIAAAIGGEVVVIDPLSGDYFNNLRHLAKQLAPEQDS</sequence>
<dbReference type="PANTHER" id="PTHR42953">
    <property type="entry name" value="HIGH-AFFINITY ZINC UPTAKE SYSTEM PROTEIN ZNUA-RELATED"/>
    <property type="match status" value="1"/>
</dbReference>
<evidence type="ECO:0000256" key="3">
    <source>
        <dbReference type="ARBA" id="ARBA00022448"/>
    </source>
</evidence>
<dbReference type="InterPro" id="IPR006127">
    <property type="entry name" value="ZnuA-like"/>
</dbReference>
<dbReference type="Gene3D" id="3.40.50.1980">
    <property type="entry name" value="Nitrogenase molybdenum iron protein domain"/>
    <property type="match status" value="2"/>
</dbReference>
<name>A0A9X1B7L9_9GAMM</name>
<evidence type="ECO:0000313" key="10">
    <source>
        <dbReference type="Proteomes" id="UP001138802"/>
    </source>
</evidence>
<evidence type="ECO:0000256" key="5">
    <source>
        <dbReference type="ARBA" id="ARBA00022906"/>
    </source>
</evidence>
<evidence type="ECO:0000256" key="6">
    <source>
        <dbReference type="RuleBase" id="RU003512"/>
    </source>
</evidence>
<dbReference type="SUPFAM" id="SSF53807">
    <property type="entry name" value="Helical backbone' metal receptor"/>
    <property type="match status" value="1"/>
</dbReference>
<evidence type="ECO:0000256" key="7">
    <source>
        <dbReference type="SAM" id="MobiDB-lite"/>
    </source>
</evidence>
<evidence type="ECO:0000256" key="8">
    <source>
        <dbReference type="SAM" id="SignalP"/>
    </source>
</evidence>
<evidence type="ECO:0000256" key="2">
    <source>
        <dbReference type="ARBA" id="ARBA00015915"/>
    </source>
</evidence>
<evidence type="ECO:0000256" key="4">
    <source>
        <dbReference type="ARBA" id="ARBA00022729"/>
    </source>
</evidence>
<comment type="similarity">
    <text evidence="1 6">Belongs to the bacterial solute-binding protein 9 family.</text>
</comment>
<dbReference type="AlphaFoldDB" id="A0A9X1B7L9"/>
<feature type="signal peptide" evidence="8">
    <location>
        <begin position="1"/>
        <end position="21"/>
    </location>
</feature>
<dbReference type="PANTHER" id="PTHR42953:SF3">
    <property type="entry name" value="HIGH-AFFINITY ZINC UPTAKE SYSTEM PROTEIN ZNUA"/>
    <property type="match status" value="1"/>
</dbReference>
<dbReference type="RefSeq" id="WP_200386614.1">
    <property type="nucleotide sequence ID" value="NZ_NRSD01000002.1"/>
</dbReference>
<keyword evidence="5" id="KW-0864">Zinc transport</keyword>
<gene>
    <name evidence="9" type="ORF">CKO25_03980</name>
</gene>
<dbReference type="GO" id="GO:0007155">
    <property type="term" value="P:cell adhesion"/>
    <property type="evidence" value="ECO:0007669"/>
    <property type="project" value="InterPro"/>
</dbReference>
<feature type="region of interest" description="Disordered" evidence="7">
    <location>
        <begin position="110"/>
        <end position="129"/>
    </location>
</feature>
<accession>A0A9X1B7L9</accession>
<keyword evidence="4 8" id="KW-0732">Signal</keyword>
<evidence type="ECO:0000256" key="1">
    <source>
        <dbReference type="ARBA" id="ARBA00011028"/>
    </source>
</evidence>
<dbReference type="Proteomes" id="UP001138802">
    <property type="component" value="Unassembled WGS sequence"/>
</dbReference>
<keyword evidence="5" id="KW-0862">Zinc</keyword>
<dbReference type="InterPro" id="IPR006128">
    <property type="entry name" value="Lipoprotein_PsaA-like"/>
</dbReference>
<dbReference type="Pfam" id="PF01297">
    <property type="entry name" value="ZnuA"/>
    <property type="match status" value="1"/>
</dbReference>
<keyword evidence="5" id="KW-0406">Ion transport</keyword>
<organism evidence="9 10">
    <name type="scientific">Thiocapsa imhoffii</name>
    <dbReference type="NCBI Taxonomy" id="382777"/>
    <lineage>
        <taxon>Bacteria</taxon>
        <taxon>Pseudomonadati</taxon>
        <taxon>Pseudomonadota</taxon>
        <taxon>Gammaproteobacteria</taxon>
        <taxon>Chromatiales</taxon>
        <taxon>Chromatiaceae</taxon>
        <taxon>Thiocapsa</taxon>
    </lineage>
</organism>
<feature type="chain" id="PRO_5040826838" description="High-affinity zinc uptake system protein ZnuA" evidence="8">
    <location>
        <begin position="22"/>
        <end position="294"/>
    </location>
</feature>
<dbReference type="PRINTS" id="PR00690">
    <property type="entry name" value="ADHESNFAMILY"/>
</dbReference>
<keyword evidence="3 6" id="KW-0813">Transport</keyword>
<reference evidence="9 10" key="1">
    <citation type="journal article" date="2020" name="Microorganisms">
        <title>Osmotic Adaptation and Compatible Solute Biosynthesis of Phototrophic Bacteria as Revealed from Genome Analyses.</title>
        <authorList>
            <person name="Imhoff J.F."/>
            <person name="Rahn T."/>
            <person name="Kunzel S."/>
            <person name="Keller A."/>
            <person name="Neulinger S.C."/>
        </authorList>
    </citation>
    <scope>NUCLEOTIDE SEQUENCE [LARGE SCALE GENOMIC DNA]</scope>
    <source>
        <strain evidence="9 10">DSM 21303</strain>
    </source>
</reference>
<dbReference type="GO" id="GO:0046872">
    <property type="term" value="F:metal ion binding"/>
    <property type="evidence" value="ECO:0007669"/>
    <property type="project" value="InterPro"/>
</dbReference>